<name>A0A452ZL62_AEGTS</name>
<reference evidence="2" key="5">
    <citation type="journal article" date="2021" name="G3 (Bethesda)">
        <title>Aegilops tauschii genome assembly Aet v5.0 features greater sequence contiguity and improved annotation.</title>
        <authorList>
            <person name="Wang L."/>
            <person name="Zhu T."/>
            <person name="Rodriguez J.C."/>
            <person name="Deal K.R."/>
            <person name="Dubcovsky J."/>
            <person name="McGuire P.E."/>
            <person name="Lux T."/>
            <person name="Spannagl M."/>
            <person name="Mayer K.F.X."/>
            <person name="Baldrich P."/>
            <person name="Meyers B.C."/>
            <person name="Huo N."/>
            <person name="Gu Y.Q."/>
            <person name="Zhou H."/>
            <person name="Devos K.M."/>
            <person name="Bennetzen J.L."/>
            <person name="Unver T."/>
            <person name="Budak H."/>
            <person name="Gulick P.J."/>
            <person name="Galiba G."/>
            <person name="Kalapos B."/>
            <person name="Nelson D.R."/>
            <person name="Li P."/>
            <person name="You F.M."/>
            <person name="Luo M.C."/>
            <person name="Dvorak J."/>
        </authorList>
    </citation>
    <scope>NUCLEOTIDE SEQUENCE [LARGE SCALE GENOMIC DNA]</scope>
    <source>
        <strain evidence="2">cv. AL8/78</strain>
    </source>
</reference>
<evidence type="ECO:0000313" key="2">
    <source>
        <dbReference type="EnsemblPlants" id="AET1Gv20821100.11"/>
    </source>
</evidence>
<reference evidence="2" key="4">
    <citation type="submission" date="2019-03" db="UniProtKB">
        <authorList>
            <consortium name="EnsemblPlants"/>
        </authorList>
    </citation>
    <scope>IDENTIFICATION</scope>
</reference>
<dbReference type="AlphaFoldDB" id="A0A452ZL62"/>
<sequence>DVDCIQGLTLWRESESIVNDELFRGYRQQRESGREKANEFAAGYNFLNTNKDSLDISIWFNSTYSNNTAFTPIALLRVPRLVNMASNAYIKFLRGSGVEMLLEYVKDMPKVGTKLKFDLSSLLGALFFTWIVELLFPVSMRHTTLFKFTKMDKMMSWYNTFFRLY</sequence>
<dbReference type="EnsemblPlants" id="AET1Gv20821100.11">
    <property type="protein sequence ID" value="AET1Gv20821100.11"/>
    <property type="gene ID" value="AET1Gv20821100"/>
</dbReference>
<reference evidence="3" key="2">
    <citation type="journal article" date="2017" name="Nat. Plants">
        <title>The Aegilops tauschii genome reveals multiple impacts of transposons.</title>
        <authorList>
            <person name="Zhao G."/>
            <person name="Zou C."/>
            <person name="Li K."/>
            <person name="Wang K."/>
            <person name="Li T."/>
            <person name="Gao L."/>
            <person name="Zhang X."/>
            <person name="Wang H."/>
            <person name="Yang Z."/>
            <person name="Liu X."/>
            <person name="Jiang W."/>
            <person name="Mao L."/>
            <person name="Kong X."/>
            <person name="Jiao Y."/>
            <person name="Jia J."/>
        </authorList>
    </citation>
    <scope>NUCLEOTIDE SEQUENCE [LARGE SCALE GENOMIC DNA]</scope>
    <source>
        <strain evidence="3">cv. AL8/78</strain>
    </source>
</reference>
<feature type="transmembrane region" description="Helical" evidence="1">
    <location>
        <begin position="119"/>
        <end position="138"/>
    </location>
</feature>
<evidence type="ECO:0000313" key="3">
    <source>
        <dbReference type="Proteomes" id="UP000015105"/>
    </source>
</evidence>
<keyword evidence="3" id="KW-1185">Reference proteome</keyword>
<dbReference type="Proteomes" id="UP000015105">
    <property type="component" value="Chromosome 1D"/>
</dbReference>
<protein>
    <submittedName>
        <fullName evidence="2">Uncharacterized protein</fullName>
    </submittedName>
</protein>
<reference evidence="2" key="3">
    <citation type="journal article" date="2017" name="Nature">
        <title>Genome sequence of the progenitor of the wheat D genome Aegilops tauschii.</title>
        <authorList>
            <person name="Luo M.C."/>
            <person name="Gu Y.Q."/>
            <person name="Puiu D."/>
            <person name="Wang H."/>
            <person name="Twardziok S.O."/>
            <person name="Deal K.R."/>
            <person name="Huo N."/>
            <person name="Zhu T."/>
            <person name="Wang L."/>
            <person name="Wang Y."/>
            <person name="McGuire P.E."/>
            <person name="Liu S."/>
            <person name="Long H."/>
            <person name="Ramasamy R.K."/>
            <person name="Rodriguez J.C."/>
            <person name="Van S.L."/>
            <person name="Yuan L."/>
            <person name="Wang Z."/>
            <person name="Xia Z."/>
            <person name="Xiao L."/>
            <person name="Anderson O.D."/>
            <person name="Ouyang S."/>
            <person name="Liang Y."/>
            <person name="Zimin A.V."/>
            <person name="Pertea G."/>
            <person name="Qi P."/>
            <person name="Bennetzen J.L."/>
            <person name="Dai X."/>
            <person name="Dawson M.W."/>
            <person name="Muller H.G."/>
            <person name="Kugler K."/>
            <person name="Rivarola-Duarte L."/>
            <person name="Spannagl M."/>
            <person name="Mayer K.F.X."/>
            <person name="Lu F.H."/>
            <person name="Bevan M.W."/>
            <person name="Leroy P."/>
            <person name="Li P."/>
            <person name="You F.M."/>
            <person name="Sun Q."/>
            <person name="Liu Z."/>
            <person name="Lyons E."/>
            <person name="Wicker T."/>
            <person name="Salzberg S.L."/>
            <person name="Devos K.M."/>
            <person name="Dvorak J."/>
        </authorList>
    </citation>
    <scope>NUCLEOTIDE SEQUENCE [LARGE SCALE GENOMIC DNA]</scope>
    <source>
        <strain evidence="2">cv. AL8/78</strain>
    </source>
</reference>
<keyword evidence="1" id="KW-0472">Membrane</keyword>
<proteinExistence type="predicted"/>
<keyword evidence="1" id="KW-0812">Transmembrane</keyword>
<accession>A0A452ZL62</accession>
<organism evidence="2 3">
    <name type="scientific">Aegilops tauschii subsp. strangulata</name>
    <name type="common">Goatgrass</name>
    <dbReference type="NCBI Taxonomy" id="200361"/>
    <lineage>
        <taxon>Eukaryota</taxon>
        <taxon>Viridiplantae</taxon>
        <taxon>Streptophyta</taxon>
        <taxon>Embryophyta</taxon>
        <taxon>Tracheophyta</taxon>
        <taxon>Spermatophyta</taxon>
        <taxon>Magnoliopsida</taxon>
        <taxon>Liliopsida</taxon>
        <taxon>Poales</taxon>
        <taxon>Poaceae</taxon>
        <taxon>BOP clade</taxon>
        <taxon>Pooideae</taxon>
        <taxon>Triticodae</taxon>
        <taxon>Triticeae</taxon>
        <taxon>Triticinae</taxon>
        <taxon>Aegilops</taxon>
    </lineage>
</organism>
<evidence type="ECO:0000256" key="1">
    <source>
        <dbReference type="SAM" id="Phobius"/>
    </source>
</evidence>
<dbReference type="Gramene" id="AET1Gv20821100.11">
    <property type="protein sequence ID" value="AET1Gv20821100.11"/>
    <property type="gene ID" value="AET1Gv20821100"/>
</dbReference>
<reference evidence="3" key="1">
    <citation type="journal article" date="2014" name="Science">
        <title>Ancient hybridizations among the ancestral genomes of bread wheat.</title>
        <authorList>
            <consortium name="International Wheat Genome Sequencing Consortium,"/>
            <person name="Marcussen T."/>
            <person name="Sandve S.R."/>
            <person name="Heier L."/>
            <person name="Spannagl M."/>
            <person name="Pfeifer M."/>
            <person name="Jakobsen K.S."/>
            <person name="Wulff B.B."/>
            <person name="Steuernagel B."/>
            <person name="Mayer K.F."/>
            <person name="Olsen O.A."/>
        </authorList>
    </citation>
    <scope>NUCLEOTIDE SEQUENCE [LARGE SCALE GENOMIC DNA]</scope>
    <source>
        <strain evidence="3">cv. AL8/78</strain>
    </source>
</reference>
<keyword evidence="1" id="KW-1133">Transmembrane helix</keyword>